<dbReference type="RefSeq" id="WP_341629276.1">
    <property type="nucleotide sequence ID" value="NZ_JBAKBA010000066.1"/>
</dbReference>
<evidence type="ECO:0000313" key="2">
    <source>
        <dbReference type="EMBL" id="MEL0660905.1"/>
    </source>
</evidence>
<reference evidence="2 3" key="1">
    <citation type="submission" date="2024-02" db="EMBL/GenBank/DDBJ databases">
        <title>Bacteria isolated from the canopy kelp, Nereocystis luetkeana.</title>
        <authorList>
            <person name="Pfister C.A."/>
            <person name="Younker I.T."/>
            <person name="Light S.H."/>
        </authorList>
    </citation>
    <scope>NUCLEOTIDE SEQUENCE [LARGE SCALE GENOMIC DNA]</scope>
    <source>
        <strain evidence="2 3">TI.2.07</strain>
    </source>
</reference>
<proteinExistence type="predicted"/>
<name>A0ABU9HG74_9GAMM</name>
<dbReference type="EMBL" id="JBAKBA010000066">
    <property type="protein sequence ID" value="MEL0660905.1"/>
    <property type="molecule type" value="Genomic_DNA"/>
</dbReference>
<sequence>MFKTLSKVLVVFVVIVIVSYFLQNRANTPEACANIDGYWNADQNNCEDKTEKMIFQSLSKPHPVSIVYPDNQRLVSLDKAEQVEQEIYLRGYYQDLVSSPELKATEQEATNGQDKAVYERGSVFLNMSKLSLLADNRVGITYFAAPFVINTAGRGIFDYIGLFSYDFASQQATHLRSELLGSRIREQAIVIKEKSVVKDNVFVQEGVIEVHFKSHGLKQAAADYPTQSNKVTLQLVALDPKDAQHAAFRRITIKNKITANSTMHKSWDTDSDGINDCEKQNSCDHTVDYSQEKTND</sequence>
<evidence type="ECO:0000313" key="3">
    <source>
        <dbReference type="Proteomes" id="UP001366060"/>
    </source>
</evidence>
<organism evidence="2 3">
    <name type="scientific">Psychromonas arctica</name>
    <dbReference type="NCBI Taxonomy" id="168275"/>
    <lineage>
        <taxon>Bacteria</taxon>
        <taxon>Pseudomonadati</taxon>
        <taxon>Pseudomonadota</taxon>
        <taxon>Gammaproteobacteria</taxon>
        <taxon>Alteromonadales</taxon>
        <taxon>Psychromonadaceae</taxon>
        <taxon>Psychromonas</taxon>
    </lineage>
</organism>
<keyword evidence="1" id="KW-0472">Membrane</keyword>
<keyword evidence="3" id="KW-1185">Reference proteome</keyword>
<keyword evidence="1" id="KW-0812">Transmembrane</keyword>
<dbReference type="Proteomes" id="UP001366060">
    <property type="component" value="Unassembled WGS sequence"/>
</dbReference>
<protein>
    <submittedName>
        <fullName evidence="2">Uncharacterized protein</fullName>
    </submittedName>
</protein>
<accession>A0ABU9HG74</accession>
<keyword evidence="1" id="KW-1133">Transmembrane helix</keyword>
<evidence type="ECO:0000256" key="1">
    <source>
        <dbReference type="SAM" id="Phobius"/>
    </source>
</evidence>
<comment type="caution">
    <text evidence="2">The sequence shown here is derived from an EMBL/GenBank/DDBJ whole genome shotgun (WGS) entry which is preliminary data.</text>
</comment>
<feature type="transmembrane region" description="Helical" evidence="1">
    <location>
        <begin position="5"/>
        <end position="22"/>
    </location>
</feature>
<gene>
    <name evidence="2" type="ORF">V6255_17380</name>
</gene>